<dbReference type="Gene3D" id="2.60.120.650">
    <property type="entry name" value="Cupin"/>
    <property type="match status" value="1"/>
</dbReference>
<organism evidence="2 3">
    <name type="scientific">Prescottella soli</name>
    <dbReference type="NCBI Taxonomy" id="1543852"/>
    <lineage>
        <taxon>Bacteria</taxon>
        <taxon>Bacillati</taxon>
        <taxon>Actinomycetota</taxon>
        <taxon>Actinomycetes</taxon>
        <taxon>Mycobacteriales</taxon>
        <taxon>Nocardiaceae</taxon>
        <taxon>Prescottella</taxon>
    </lineage>
</organism>
<protein>
    <submittedName>
        <fullName evidence="2">Cupin-like domain-containing protein</fullName>
    </submittedName>
</protein>
<dbReference type="SMART" id="SM00558">
    <property type="entry name" value="JmjC"/>
    <property type="match status" value="1"/>
</dbReference>
<dbReference type="InterPro" id="IPR003347">
    <property type="entry name" value="JmjC_dom"/>
</dbReference>
<dbReference type="Pfam" id="PF13621">
    <property type="entry name" value="Cupin_8"/>
    <property type="match status" value="1"/>
</dbReference>
<evidence type="ECO:0000313" key="2">
    <source>
        <dbReference type="EMBL" id="MFM1731121.1"/>
    </source>
</evidence>
<gene>
    <name evidence="2" type="ORF">ABEU19_004672</name>
</gene>
<evidence type="ECO:0000313" key="3">
    <source>
        <dbReference type="Proteomes" id="UP001629744"/>
    </source>
</evidence>
<dbReference type="PROSITE" id="PS51184">
    <property type="entry name" value="JMJC"/>
    <property type="match status" value="1"/>
</dbReference>
<name>A0ABW9FZX0_9NOCA</name>
<dbReference type="PANTHER" id="PTHR12461:SF105">
    <property type="entry name" value="HYPOXIA-INDUCIBLE FACTOR 1-ALPHA INHIBITOR"/>
    <property type="match status" value="1"/>
</dbReference>
<proteinExistence type="predicted"/>
<dbReference type="RefSeq" id="WP_348610950.1">
    <property type="nucleotide sequence ID" value="NZ_CP157276.1"/>
</dbReference>
<dbReference type="InterPro" id="IPR041667">
    <property type="entry name" value="Cupin_8"/>
</dbReference>
<dbReference type="PANTHER" id="PTHR12461">
    <property type="entry name" value="HYPOXIA-INDUCIBLE FACTOR 1 ALPHA INHIBITOR-RELATED"/>
    <property type="match status" value="1"/>
</dbReference>
<sequence length="345" mass="39089">MVDSSSERRLPWNIRRWVAKLLAEGYSENAVCRSLSKAGYEEHSGRSEIAELAANPAFGAAVDLARSRDKLVLLMDALAQQLRQSAAAHAVPVMCRPDPVEFFDRYYYGNRPVIVRGLMDEWSALGKWTPEWLKESFGNVAVEVTSRRDTDPHFEEHFDRHRTKMSLGDFITATSSNSGNDLYLVSKNRILDQPEFVDLLDDFISPQGFLRSDERNAPGLWLGPAGTKTPLHHDSTNIFFAQVFGSKRIRLIPPFEIGNVYNDRSCYSAVDIDSPDLAKFPRFTDVSILDATVSPGDFLLLPVGWWHTVESLSTSLSLSFHNFAVEGDPVVWRWRESETKRRSLY</sequence>
<dbReference type="SUPFAM" id="SSF51197">
    <property type="entry name" value="Clavaminate synthase-like"/>
    <property type="match status" value="1"/>
</dbReference>
<evidence type="ECO:0000259" key="1">
    <source>
        <dbReference type="PROSITE" id="PS51184"/>
    </source>
</evidence>
<accession>A0ABW9FZX0</accession>
<dbReference type="EMBL" id="JBDLNU010000006">
    <property type="protein sequence ID" value="MFM1731121.1"/>
    <property type="molecule type" value="Genomic_DNA"/>
</dbReference>
<reference evidence="2 3" key="1">
    <citation type="submission" date="2023-11" db="EMBL/GenBank/DDBJ databases">
        <authorList>
            <person name="Val-Calvo J."/>
            <person name="Scortti M."/>
            <person name="Vazquez-Boland J."/>
        </authorList>
    </citation>
    <scope>NUCLEOTIDE SEQUENCE [LARGE SCALE GENOMIC DNA]</scope>
    <source>
        <strain evidence="2 3">DSM 46662</strain>
    </source>
</reference>
<keyword evidence="3" id="KW-1185">Reference proteome</keyword>
<dbReference type="Proteomes" id="UP001629744">
    <property type="component" value="Unassembled WGS sequence"/>
</dbReference>
<comment type="caution">
    <text evidence="2">The sequence shown here is derived from an EMBL/GenBank/DDBJ whole genome shotgun (WGS) entry which is preliminary data.</text>
</comment>
<feature type="domain" description="JmjC" evidence="1">
    <location>
        <begin position="182"/>
        <end position="339"/>
    </location>
</feature>